<feature type="transmembrane region" description="Helical" evidence="1">
    <location>
        <begin position="27"/>
        <end position="51"/>
    </location>
</feature>
<name>A0A7S2LDC2_9STRA</name>
<gene>
    <name evidence="2" type="ORF">SMAR0320_LOCUS10653</name>
</gene>
<organism evidence="2">
    <name type="scientific">Skeletonema marinoi</name>
    <dbReference type="NCBI Taxonomy" id="267567"/>
    <lineage>
        <taxon>Eukaryota</taxon>
        <taxon>Sar</taxon>
        <taxon>Stramenopiles</taxon>
        <taxon>Ochrophyta</taxon>
        <taxon>Bacillariophyta</taxon>
        <taxon>Coscinodiscophyceae</taxon>
        <taxon>Thalassiosirophycidae</taxon>
        <taxon>Thalassiosirales</taxon>
        <taxon>Skeletonemataceae</taxon>
        <taxon>Skeletonema</taxon>
        <taxon>Skeletonema marinoi-dohrnii complex</taxon>
    </lineage>
</organism>
<dbReference type="EMBL" id="HBGZ01014926">
    <property type="protein sequence ID" value="CAD9601954.1"/>
    <property type="molecule type" value="Transcribed_RNA"/>
</dbReference>
<sequence>MFLILHMLRQAPSEVHDPASSKWHGSILFILNMAALVMSVILDVVMAGIIIDSFGPDDSYISAFFSHNDTLIHISGVLLVRTLAVTATITCLIVCCLVSPAKVDSDAR</sequence>
<feature type="transmembrane region" description="Helical" evidence="1">
    <location>
        <begin position="71"/>
        <end position="98"/>
    </location>
</feature>
<evidence type="ECO:0000313" key="2">
    <source>
        <dbReference type="EMBL" id="CAD9601954.1"/>
    </source>
</evidence>
<keyword evidence="1" id="KW-0812">Transmembrane</keyword>
<reference evidence="2" key="1">
    <citation type="submission" date="2021-01" db="EMBL/GenBank/DDBJ databases">
        <authorList>
            <person name="Corre E."/>
            <person name="Pelletier E."/>
            <person name="Niang G."/>
            <person name="Scheremetjew M."/>
            <person name="Finn R."/>
            <person name="Kale V."/>
            <person name="Holt S."/>
            <person name="Cochrane G."/>
            <person name="Meng A."/>
            <person name="Brown T."/>
            <person name="Cohen L."/>
        </authorList>
    </citation>
    <scope>NUCLEOTIDE SEQUENCE</scope>
    <source>
        <strain evidence="2">SM1012Den-03</strain>
    </source>
</reference>
<keyword evidence="1" id="KW-1133">Transmembrane helix</keyword>
<evidence type="ECO:0000256" key="1">
    <source>
        <dbReference type="SAM" id="Phobius"/>
    </source>
</evidence>
<protein>
    <submittedName>
        <fullName evidence="2">Uncharacterized protein</fullName>
    </submittedName>
</protein>
<keyword evidence="1" id="KW-0472">Membrane</keyword>
<proteinExistence type="predicted"/>
<dbReference type="AlphaFoldDB" id="A0A7S2LDC2"/>
<accession>A0A7S2LDC2</accession>